<evidence type="ECO:0000256" key="1">
    <source>
        <dbReference type="SAM" id="Phobius"/>
    </source>
</evidence>
<sequence>MKKIIYITTLYYGDRCVDKFKSVTIGFFLHYFFTLISIILILIIDKSFLPLINVDSIIENHHKSSSVIEEHGVKVGAIIVTIAGPLIEEISFRLILNPTKKKHINFICYIFFSYFRANLVFE</sequence>
<feature type="transmembrane region" description="Helical" evidence="1">
    <location>
        <begin position="20"/>
        <end position="44"/>
    </location>
</feature>
<gene>
    <name evidence="2" type="ORF">EHT25_13780</name>
</gene>
<dbReference type="AlphaFoldDB" id="A0A3P1BTW3"/>
<dbReference type="RefSeq" id="WP_124875406.1">
    <property type="nucleotide sequence ID" value="NZ_RQJO01000008.1"/>
</dbReference>
<evidence type="ECO:0000313" key="2">
    <source>
        <dbReference type="EMBL" id="RRB04560.1"/>
    </source>
</evidence>
<feature type="transmembrane region" description="Helical" evidence="1">
    <location>
        <begin position="75"/>
        <end position="96"/>
    </location>
</feature>
<name>A0A3P1BTW3_9BACT</name>
<evidence type="ECO:0000313" key="3">
    <source>
        <dbReference type="Proteomes" id="UP000271925"/>
    </source>
</evidence>
<organism evidence="2 3">
    <name type="scientific">Larkinella rosea</name>
    <dbReference type="NCBI Taxonomy" id="2025312"/>
    <lineage>
        <taxon>Bacteria</taxon>
        <taxon>Pseudomonadati</taxon>
        <taxon>Bacteroidota</taxon>
        <taxon>Cytophagia</taxon>
        <taxon>Cytophagales</taxon>
        <taxon>Spirosomataceae</taxon>
        <taxon>Larkinella</taxon>
    </lineage>
</organism>
<accession>A0A3P1BTW3</accession>
<proteinExistence type="predicted"/>
<keyword evidence="1" id="KW-1133">Transmembrane helix</keyword>
<comment type="caution">
    <text evidence="2">The sequence shown here is derived from an EMBL/GenBank/DDBJ whole genome shotgun (WGS) entry which is preliminary data.</text>
</comment>
<keyword evidence="1" id="KW-0812">Transmembrane</keyword>
<dbReference type="OrthoDB" id="952955at2"/>
<keyword evidence="3" id="KW-1185">Reference proteome</keyword>
<protein>
    <submittedName>
        <fullName evidence="2">Uncharacterized protein</fullName>
    </submittedName>
</protein>
<keyword evidence="1" id="KW-0472">Membrane</keyword>
<reference evidence="2 3" key="1">
    <citation type="submission" date="2018-11" db="EMBL/GenBank/DDBJ databases">
        <authorList>
            <person name="Zhou Z."/>
            <person name="Wang G."/>
        </authorList>
    </citation>
    <scope>NUCLEOTIDE SEQUENCE [LARGE SCALE GENOMIC DNA]</scope>
    <source>
        <strain evidence="2 3">KCTC52004</strain>
    </source>
</reference>
<dbReference type="Proteomes" id="UP000271925">
    <property type="component" value="Unassembled WGS sequence"/>
</dbReference>
<dbReference type="EMBL" id="RQJO01000008">
    <property type="protein sequence ID" value="RRB04560.1"/>
    <property type="molecule type" value="Genomic_DNA"/>
</dbReference>